<comment type="subcellular location">
    <subcellularLocation>
        <location evidence="1">Nucleus</location>
        <location evidence="1">Nucleolus</location>
    </subcellularLocation>
</comment>
<dbReference type="InterPro" id="IPR034138">
    <property type="entry name" value="NOP8_RRM"/>
</dbReference>
<dbReference type="PROSITE" id="PS50102">
    <property type="entry name" value="RRM"/>
    <property type="match status" value="1"/>
</dbReference>
<evidence type="ECO:0000259" key="6">
    <source>
        <dbReference type="PROSITE" id="PS50102"/>
    </source>
</evidence>
<feature type="compositionally biased region" description="Polar residues" evidence="5">
    <location>
        <begin position="529"/>
        <end position="539"/>
    </location>
</feature>
<feature type="compositionally biased region" description="Basic and acidic residues" evidence="5">
    <location>
        <begin position="288"/>
        <end position="299"/>
    </location>
</feature>
<dbReference type="SMART" id="SM00360">
    <property type="entry name" value="RRM"/>
    <property type="match status" value="1"/>
</dbReference>
<dbReference type="InterPro" id="IPR012677">
    <property type="entry name" value="Nucleotide-bd_a/b_plait_sf"/>
</dbReference>
<dbReference type="GO" id="GO:0005730">
    <property type="term" value="C:nucleolus"/>
    <property type="evidence" value="ECO:0007669"/>
    <property type="project" value="UniProtKB-SubCell"/>
</dbReference>
<feature type="compositionally biased region" description="Basic and acidic residues" evidence="5">
    <location>
        <begin position="450"/>
        <end position="468"/>
    </location>
</feature>
<evidence type="ECO:0000256" key="5">
    <source>
        <dbReference type="SAM" id="MobiDB-lite"/>
    </source>
</evidence>
<feature type="compositionally biased region" description="Polar residues" evidence="5">
    <location>
        <begin position="469"/>
        <end position="479"/>
    </location>
</feature>
<evidence type="ECO:0000256" key="1">
    <source>
        <dbReference type="ARBA" id="ARBA00004604"/>
    </source>
</evidence>
<feature type="compositionally biased region" description="Polar residues" evidence="5">
    <location>
        <begin position="319"/>
        <end position="328"/>
    </location>
</feature>
<feature type="compositionally biased region" description="Polar residues" evidence="5">
    <location>
        <begin position="420"/>
        <end position="433"/>
    </location>
</feature>
<feature type="compositionally biased region" description="Polar residues" evidence="5">
    <location>
        <begin position="495"/>
        <end position="505"/>
    </location>
</feature>
<evidence type="ECO:0000256" key="2">
    <source>
        <dbReference type="ARBA" id="ARBA00022884"/>
    </source>
</evidence>
<organism evidence="7 8">
    <name type="scientific">Macleaya cordata</name>
    <name type="common">Five-seeded plume-poppy</name>
    <name type="synonym">Bocconia cordata</name>
    <dbReference type="NCBI Taxonomy" id="56857"/>
    <lineage>
        <taxon>Eukaryota</taxon>
        <taxon>Viridiplantae</taxon>
        <taxon>Streptophyta</taxon>
        <taxon>Embryophyta</taxon>
        <taxon>Tracheophyta</taxon>
        <taxon>Spermatophyta</taxon>
        <taxon>Magnoliopsida</taxon>
        <taxon>Ranunculales</taxon>
        <taxon>Papaveraceae</taxon>
        <taxon>Papaveroideae</taxon>
        <taxon>Macleaya</taxon>
    </lineage>
</organism>
<feature type="region of interest" description="Disordered" evidence="5">
    <location>
        <begin position="316"/>
        <end position="384"/>
    </location>
</feature>
<accession>A0A200QB58</accession>
<keyword evidence="8" id="KW-1185">Reference proteome</keyword>
<feature type="region of interest" description="Disordered" evidence="5">
    <location>
        <begin position="602"/>
        <end position="699"/>
    </location>
</feature>
<feature type="compositionally biased region" description="Polar residues" evidence="5">
    <location>
        <begin position="555"/>
        <end position="564"/>
    </location>
</feature>
<dbReference type="InterPro" id="IPR000504">
    <property type="entry name" value="RRM_dom"/>
</dbReference>
<dbReference type="InParanoid" id="A0A200QB58"/>
<dbReference type="Pfam" id="PF00076">
    <property type="entry name" value="RRM_1"/>
    <property type="match status" value="1"/>
</dbReference>
<feature type="compositionally biased region" description="Polar residues" evidence="5">
    <location>
        <begin position="602"/>
        <end position="621"/>
    </location>
</feature>
<gene>
    <name evidence="7" type="ORF">BVC80_1827g55</name>
</gene>
<dbReference type="Proteomes" id="UP000195402">
    <property type="component" value="Unassembled WGS sequence"/>
</dbReference>
<feature type="compositionally biased region" description="Basic and acidic residues" evidence="5">
    <location>
        <begin position="634"/>
        <end position="652"/>
    </location>
</feature>
<evidence type="ECO:0000313" key="8">
    <source>
        <dbReference type="Proteomes" id="UP000195402"/>
    </source>
</evidence>
<proteinExistence type="predicted"/>
<dbReference type="OrthoDB" id="21643at2759"/>
<feature type="domain" description="RRM" evidence="6">
    <location>
        <begin position="11"/>
        <end position="87"/>
    </location>
</feature>
<feature type="compositionally biased region" description="Low complexity" evidence="5">
    <location>
        <begin position="679"/>
        <end position="690"/>
    </location>
</feature>
<dbReference type="AlphaFoldDB" id="A0A200QB58"/>
<dbReference type="SUPFAM" id="SSF54928">
    <property type="entry name" value="RNA-binding domain, RBD"/>
    <property type="match status" value="1"/>
</dbReference>
<feature type="region of interest" description="Disordered" evidence="5">
    <location>
        <begin position="275"/>
        <end position="299"/>
    </location>
</feature>
<feature type="compositionally biased region" description="Basic and acidic residues" evidence="5">
    <location>
        <begin position="480"/>
        <end position="494"/>
    </location>
</feature>
<dbReference type="EMBL" id="MVGT01002446">
    <property type="protein sequence ID" value="OVA07693.1"/>
    <property type="molecule type" value="Genomic_DNA"/>
</dbReference>
<protein>
    <submittedName>
        <fullName evidence="7">RNA recognition motif domain</fullName>
    </submittedName>
</protein>
<dbReference type="FunCoup" id="A0A200QB58">
    <property type="interactions" value="790"/>
</dbReference>
<dbReference type="CDD" id="cd12226">
    <property type="entry name" value="RRM_NOL8"/>
    <property type="match status" value="1"/>
</dbReference>
<keyword evidence="3" id="KW-0539">Nucleus</keyword>
<feature type="region of interest" description="Disordered" evidence="5">
    <location>
        <begin position="221"/>
        <end position="246"/>
    </location>
</feature>
<feature type="compositionally biased region" description="Basic and acidic residues" evidence="5">
    <location>
        <begin position="506"/>
        <end position="522"/>
    </location>
</feature>
<feature type="compositionally biased region" description="Polar residues" evidence="5">
    <location>
        <begin position="375"/>
        <end position="384"/>
    </location>
</feature>
<reference evidence="7 8" key="1">
    <citation type="journal article" date="2017" name="Mol. Plant">
        <title>The Genome of Medicinal Plant Macleaya cordata Provides New Insights into Benzylisoquinoline Alkaloids Metabolism.</title>
        <authorList>
            <person name="Liu X."/>
            <person name="Liu Y."/>
            <person name="Huang P."/>
            <person name="Ma Y."/>
            <person name="Qing Z."/>
            <person name="Tang Q."/>
            <person name="Cao H."/>
            <person name="Cheng P."/>
            <person name="Zheng Y."/>
            <person name="Yuan Z."/>
            <person name="Zhou Y."/>
            <person name="Liu J."/>
            <person name="Tang Z."/>
            <person name="Zhuo Y."/>
            <person name="Zhang Y."/>
            <person name="Yu L."/>
            <person name="Huang J."/>
            <person name="Yang P."/>
            <person name="Peng Q."/>
            <person name="Zhang J."/>
            <person name="Jiang W."/>
            <person name="Zhang Z."/>
            <person name="Lin K."/>
            <person name="Ro D.K."/>
            <person name="Chen X."/>
            <person name="Xiong X."/>
            <person name="Shang Y."/>
            <person name="Huang S."/>
            <person name="Zeng J."/>
        </authorList>
    </citation>
    <scope>NUCLEOTIDE SEQUENCE [LARGE SCALE GENOMIC DNA]</scope>
    <source>
        <strain evidence="8">cv. BLH2017</strain>
        <tissue evidence="7">Root</tissue>
    </source>
</reference>
<dbReference type="PANTHER" id="PTHR23099:SF0">
    <property type="entry name" value="GERM CELL NUCLEAR ACIDIC PROTEIN"/>
    <property type="match status" value="1"/>
</dbReference>
<dbReference type="STRING" id="56857.A0A200QB58"/>
<dbReference type="GO" id="GO:0003723">
    <property type="term" value="F:RNA binding"/>
    <property type="evidence" value="ECO:0007669"/>
    <property type="project" value="UniProtKB-UniRule"/>
</dbReference>
<dbReference type="Gene3D" id="3.30.70.330">
    <property type="match status" value="1"/>
</dbReference>
<comment type="caution">
    <text evidence="7">The sequence shown here is derived from an EMBL/GenBank/DDBJ whole genome shotgun (WGS) entry which is preliminary data.</text>
</comment>
<evidence type="ECO:0000256" key="4">
    <source>
        <dbReference type="PROSITE-ProRule" id="PRU00176"/>
    </source>
</evidence>
<evidence type="ECO:0000256" key="3">
    <source>
        <dbReference type="ARBA" id="ARBA00023242"/>
    </source>
</evidence>
<evidence type="ECO:0000313" key="7">
    <source>
        <dbReference type="EMBL" id="OVA07693.1"/>
    </source>
</evidence>
<name>A0A200QB58_MACCD</name>
<keyword evidence="2 4" id="KW-0694">RNA-binding</keyword>
<dbReference type="PANTHER" id="PTHR23099">
    <property type="entry name" value="TRANSCRIPTIONAL REGULATOR"/>
    <property type="match status" value="1"/>
</dbReference>
<sequence length="737" mass="80960">MEVEGEGAMLTRIFVGGLGGSVTAEDLEKTFSSLGSIRGVEIVRTNGRSFAYMDFQPSSSKALSKLFSTYNGCIWKGGRLRLEKAKEHYLVRLRREWEEDAELASNALKVKDDPVAEENIDHSEKLKSLTEEKMQLRIFFPGLRKIKSLPYRGSGKHKYSFQRIEVPSLPIHFCDCEEHCGPIEIAKREHVNALETETGAADEEELNMMRSVMEKILKRENNSETGSNGAKIATEGDDFNKPNDDIQLDENEAAGLETGGDDLVINMVNGENGRLRLMESEGQGTITTDRDSKFSKRRFSDDAIATNNFKAQKRKNTELFYSSDPTSNKKAHLHLGEENNQDEFTPTKPKNKGCSENLSVESKGVAKHQPPEQKASIQQSSGGLSWLQKSSWKKMVGETAGNSFSISHILPETAPKKSSPKSNDLATANLTGSKKQKKVKFAINKSTGDGSKDLGLGKEVRPQDEVTRETCSTMVPSKTTSHDSEGPKEAKPTDQETNIHQSTSKSTEDGLKDLEHGKEGSPQEKVTAASCSTIMPSKNTSEESEDPKESKPTEQKMNTHQPTGGHSWIQKSAWRDLVGETNNSSFSISHILPGINSITKKVQETNNSDTANSSGSTQKNLAKSLRNEVTADSAKSKDGNQNDNVNPKKEDGILVGLKGEFNLLGKNSENDKEDTNAHSNPSSKSKSSGEPNKKAKGNVVSVEVSTFMRTAASEKEWLKIKTALSGSLKKKSTEKQH</sequence>
<feature type="region of interest" description="Disordered" evidence="5">
    <location>
        <begin position="411"/>
        <end position="572"/>
    </location>
</feature>
<dbReference type="OMA" id="ETCAFMR"/>
<dbReference type="InterPro" id="IPR035979">
    <property type="entry name" value="RBD_domain_sf"/>
</dbReference>